<organism evidence="2">
    <name type="scientific">Sinomonas puerhi</name>
    <dbReference type="NCBI Taxonomy" id="3238584"/>
    <lineage>
        <taxon>Bacteria</taxon>
        <taxon>Bacillati</taxon>
        <taxon>Actinomycetota</taxon>
        <taxon>Actinomycetes</taxon>
        <taxon>Micrococcales</taxon>
        <taxon>Micrococcaceae</taxon>
        <taxon>Sinomonas</taxon>
    </lineage>
</organism>
<reference evidence="2" key="1">
    <citation type="submission" date="2024-07" db="EMBL/GenBank/DDBJ databases">
        <authorList>
            <person name="fu j."/>
        </authorList>
    </citation>
    <scope>NUCLEOTIDE SEQUENCE</scope>
    <source>
        <strain evidence="2">P10A9</strain>
    </source>
</reference>
<keyword evidence="1" id="KW-1133">Transmembrane helix</keyword>
<keyword evidence="1" id="KW-0472">Membrane</keyword>
<evidence type="ECO:0000256" key="1">
    <source>
        <dbReference type="SAM" id="Phobius"/>
    </source>
</evidence>
<name>A0AB39L0I1_9MICC</name>
<keyword evidence="1" id="KW-0812">Transmembrane</keyword>
<evidence type="ECO:0008006" key="3">
    <source>
        <dbReference type="Google" id="ProtNLM"/>
    </source>
</evidence>
<dbReference type="EMBL" id="CP163302">
    <property type="protein sequence ID" value="XDP44133.1"/>
    <property type="molecule type" value="Genomic_DNA"/>
</dbReference>
<sequence length="169" mass="17960">MALPRWRDILPDEHPESAAHVRCCPECRGRLETERRYLASLRTAQVPDVSHSLHERLLEHTQYLAARAELAESSEGRGRSAARAGLSALAGVAACAAALAVTAYALAGEPQHRSVAGSGAPALVRTSSGADRWVRDVPGFSVQTASSSEEPLDRIGRGLRVVFGASGRP</sequence>
<accession>A0AB39L0I1</accession>
<gene>
    <name evidence="2" type="ORF">AB5L97_12680</name>
</gene>
<feature type="transmembrane region" description="Helical" evidence="1">
    <location>
        <begin position="86"/>
        <end position="107"/>
    </location>
</feature>
<evidence type="ECO:0000313" key="2">
    <source>
        <dbReference type="EMBL" id="XDP44133.1"/>
    </source>
</evidence>
<proteinExistence type="predicted"/>
<dbReference type="RefSeq" id="WP_369044934.1">
    <property type="nucleotide sequence ID" value="NZ_CP163302.1"/>
</dbReference>
<dbReference type="KEGG" id="spue:AB5L97_12680"/>
<dbReference type="AlphaFoldDB" id="A0AB39L0I1"/>
<protein>
    <recommendedName>
        <fullName evidence="3">Zf-HC2 domain-containing protein</fullName>
    </recommendedName>
</protein>